<evidence type="ECO:0000259" key="14">
    <source>
        <dbReference type="PROSITE" id="PS01124"/>
    </source>
</evidence>
<dbReference type="Pfam" id="PF00512">
    <property type="entry name" value="HisKA"/>
    <property type="match status" value="1"/>
</dbReference>
<dbReference type="CDD" id="cd00146">
    <property type="entry name" value="PKD"/>
    <property type="match status" value="1"/>
</dbReference>
<evidence type="ECO:0000256" key="3">
    <source>
        <dbReference type="ARBA" id="ARBA00022553"/>
    </source>
</evidence>
<keyword evidence="13" id="KW-0812">Transmembrane</keyword>
<feature type="domain" description="Response regulatory" evidence="16">
    <location>
        <begin position="1101"/>
        <end position="1216"/>
    </location>
</feature>
<evidence type="ECO:0000259" key="15">
    <source>
        <dbReference type="PROSITE" id="PS50109"/>
    </source>
</evidence>
<dbReference type="Proteomes" id="UP000184480">
    <property type="component" value="Unassembled WGS sequence"/>
</dbReference>
<dbReference type="EMBL" id="FQUC01000025">
    <property type="protein sequence ID" value="SHG40676.1"/>
    <property type="molecule type" value="Genomic_DNA"/>
</dbReference>
<dbReference type="GO" id="GO:0003700">
    <property type="term" value="F:DNA-binding transcription factor activity"/>
    <property type="evidence" value="ECO:0007669"/>
    <property type="project" value="InterPro"/>
</dbReference>
<dbReference type="GO" id="GO:0000155">
    <property type="term" value="F:phosphorelay sensor kinase activity"/>
    <property type="evidence" value="ECO:0007669"/>
    <property type="project" value="InterPro"/>
</dbReference>
<evidence type="ECO:0000256" key="5">
    <source>
        <dbReference type="ARBA" id="ARBA00022741"/>
    </source>
</evidence>
<dbReference type="FunFam" id="3.30.565.10:FF:000037">
    <property type="entry name" value="Hybrid sensor histidine kinase/response regulator"/>
    <property type="match status" value="1"/>
</dbReference>
<proteinExistence type="predicted"/>
<dbReference type="SUPFAM" id="SSF52172">
    <property type="entry name" value="CheY-like"/>
    <property type="match status" value="1"/>
</dbReference>
<keyword evidence="8" id="KW-0902">Two-component regulatory system</keyword>
<comment type="catalytic activity">
    <reaction evidence="1">
        <text>ATP + protein L-histidine = ADP + protein N-phospho-L-histidine.</text>
        <dbReference type="EC" id="2.7.13.3"/>
    </reaction>
</comment>
<evidence type="ECO:0000313" key="18">
    <source>
        <dbReference type="Proteomes" id="UP000184480"/>
    </source>
</evidence>
<protein>
    <recommendedName>
        <fullName evidence="2">histidine kinase</fullName>
        <ecNumber evidence="2">2.7.13.3</ecNumber>
    </recommendedName>
</protein>
<dbReference type="FunFam" id="1.10.287.130:FF:000045">
    <property type="entry name" value="Two-component system sensor histidine kinase/response regulator"/>
    <property type="match status" value="1"/>
</dbReference>
<keyword evidence="7" id="KW-0067">ATP-binding</keyword>
<keyword evidence="11" id="KW-0804">Transcription</keyword>
<evidence type="ECO:0000256" key="12">
    <source>
        <dbReference type="PROSITE-ProRule" id="PRU00169"/>
    </source>
</evidence>
<dbReference type="InterPro" id="IPR036890">
    <property type="entry name" value="HATPase_C_sf"/>
</dbReference>
<dbReference type="GO" id="GO:0005524">
    <property type="term" value="F:ATP binding"/>
    <property type="evidence" value="ECO:0007669"/>
    <property type="project" value="UniProtKB-KW"/>
</dbReference>
<dbReference type="InterPro" id="IPR005467">
    <property type="entry name" value="His_kinase_dom"/>
</dbReference>
<evidence type="ECO:0000256" key="6">
    <source>
        <dbReference type="ARBA" id="ARBA00022777"/>
    </source>
</evidence>
<dbReference type="Gene3D" id="3.30.565.10">
    <property type="entry name" value="Histidine kinase-like ATPase, C-terminal domain"/>
    <property type="match status" value="1"/>
</dbReference>
<gene>
    <name evidence="17" type="ORF">SAMN05444362_1253</name>
</gene>
<dbReference type="PANTHER" id="PTHR43547">
    <property type="entry name" value="TWO-COMPONENT HISTIDINE KINASE"/>
    <property type="match status" value="1"/>
</dbReference>
<dbReference type="InterPro" id="IPR009057">
    <property type="entry name" value="Homeodomain-like_sf"/>
</dbReference>
<keyword evidence="13" id="KW-1133">Transmembrane helix</keyword>
<dbReference type="PANTHER" id="PTHR43547:SF2">
    <property type="entry name" value="HYBRID SIGNAL TRANSDUCTION HISTIDINE KINASE C"/>
    <property type="match status" value="1"/>
</dbReference>
<evidence type="ECO:0000256" key="11">
    <source>
        <dbReference type="ARBA" id="ARBA00023163"/>
    </source>
</evidence>
<dbReference type="SUPFAM" id="SSF47384">
    <property type="entry name" value="Homodimeric domain of signal transducing histidine kinase"/>
    <property type="match status" value="1"/>
</dbReference>
<evidence type="ECO:0000256" key="4">
    <source>
        <dbReference type="ARBA" id="ARBA00022679"/>
    </source>
</evidence>
<dbReference type="Pfam" id="PF02518">
    <property type="entry name" value="HATPase_c"/>
    <property type="match status" value="1"/>
</dbReference>
<dbReference type="InterPro" id="IPR004358">
    <property type="entry name" value="Sig_transdc_His_kin-like_C"/>
</dbReference>
<evidence type="ECO:0000256" key="7">
    <source>
        <dbReference type="ARBA" id="ARBA00022840"/>
    </source>
</evidence>
<keyword evidence="9" id="KW-0805">Transcription regulation</keyword>
<feature type="modified residue" description="4-aspartylphosphate" evidence="12">
    <location>
        <position position="1149"/>
    </location>
</feature>
<dbReference type="Gene3D" id="1.10.287.130">
    <property type="match status" value="1"/>
</dbReference>
<dbReference type="InterPro" id="IPR003594">
    <property type="entry name" value="HATPase_dom"/>
</dbReference>
<dbReference type="PRINTS" id="PR00344">
    <property type="entry name" value="BCTRLSENSOR"/>
</dbReference>
<dbReference type="InterPro" id="IPR018060">
    <property type="entry name" value="HTH_AraC"/>
</dbReference>
<dbReference type="SMART" id="SM00387">
    <property type="entry name" value="HATPase_c"/>
    <property type="match status" value="1"/>
</dbReference>
<dbReference type="InterPro" id="IPR011110">
    <property type="entry name" value="Reg_prop"/>
</dbReference>
<name>A0A1M5JJA7_9BACT</name>
<evidence type="ECO:0000259" key="16">
    <source>
        <dbReference type="PROSITE" id="PS50110"/>
    </source>
</evidence>
<dbReference type="Pfam" id="PF12833">
    <property type="entry name" value="HTH_18"/>
    <property type="match status" value="1"/>
</dbReference>
<dbReference type="InterPro" id="IPR003661">
    <property type="entry name" value="HisK_dim/P_dom"/>
</dbReference>
<dbReference type="GO" id="GO:0043565">
    <property type="term" value="F:sequence-specific DNA binding"/>
    <property type="evidence" value="ECO:0007669"/>
    <property type="project" value="InterPro"/>
</dbReference>
<dbReference type="Gene3D" id="1.10.10.60">
    <property type="entry name" value="Homeodomain-like"/>
    <property type="match status" value="2"/>
</dbReference>
<feature type="domain" description="Histidine kinase" evidence="15">
    <location>
        <begin position="856"/>
        <end position="1075"/>
    </location>
</feature>
<dbReference type="Gene3D" id="3.40.50.2300">
    <property type="match status" value="1"/>
</dbReference>
<dbReference type="InterPro" id="IPR011123">
    <property type="entry name" value="Y_Y_Y"/>
</dbReference>
<dbReference type="PROSITE" id="PS00041">
    <property type="entry name" value="HTH_ARAC_FAMILY_1"/>
    <property type="match status" value="1"/>
</dbReference>
<dbReference type="InterPro" id="IPR036097">
    <property type="entry name" value="HisK_dim/P_sf"/>
</dbReference>
<keyword evidence="18" id="KW-1185">Reference proteome</keyword>
<keyword evidence="6" id="KW-0418">Kinase</keyword>
<dbReference type="InterPro" id="IPR001789">
    <property type="entry name" value="Sig_transdc_resp-reg_receiver"/>
</dbReference>
<dbReference type="PROSITE" id="PS50110">
    <property type="entry name" value="RESPONSE_REGULATORY"/>
    <property type="match status" value="1"/>
</dbReference>
<dbReference type="Gene3D" id="2.60.40.10">
    <property type="entry name" value="Immunoglobulins"/>
    <property type="match status" value="1"/>
</dbReference>
<dbReference type="SMART" id="SM00448">
    <property type="entry name" value="REC"/>
    <property type="match status" value="1"/>
</dbReference>
<accession>A0A1M5JJA7</accession>
<evidence type="ECO:0000256" key="10">
    <source>
        <dbReference type="ARBA" id="ARBA00023125"/>
    </source>
</evidence>
<dbReference type="STRING" id="1346286.SAMN05444362_1253"/>
<dbReference type="SUPFAM" id="SSF101898">
    <property type="entry name" value="NHL repeat"/>
    <property type="match status" value="1"/>
</dbReference>
<keyword evidence="3 12" id="KW-0597">Phosphoprotein</keyword>
<dbReference type="SUPFAM" id="SSF46689">
    <property type="entry name" value="Homeodomain-like"/>
    <property type="match status" value="1"/>
</dbReference>
<evidence type="ECO:0000313" key="17">
    <source>
        <dbReference type="EMBL" id="SHG40676.1"/>
    </source>
</evidence>
<evidence type="ECO:0000256" key="1">
    <source>
        <dbReference type="ARBA" id="ARBA00000085"/>
    </source>
</evidence>
<dbReference type="SMART" id="SM00388">
    <property type="entry name" value="HisKA"/>
    <property type="match status" value="1"/>
</dbReference>
<dbReference type="CDD" id="cd00082">
    <property type="entry name" value="HisKA"/>
    <property type="match status" value="1"/>
</dbReference>
<evidence type="ECO:0000256" key="8">
    <source>
        <dbReference type="ARBA" id="ARBA00023012"/>
    </source>
</evidence>
<dbReference type="InterPro" id="IPR013783">
    <property type="entry name" value="Ig-like_fold"/>
</dbReference>
<dbReference type="Pfam" id="PF00072">
    <property type="entry name" value="Response_reg"/>
    <property type="match status" value="1"/>
</dbReference>
<dbReference type="OrthoDB" id="1116352at2"/>
<feature type="transmembrane region" description="Helical" evidence="13">
    <location>
        <begin position="803"/>
        <end position="820"/>
    </location>
</feature>
<dbReference type="RefSeq" id="WP_062184772.1">
    <property type="nucleotide sequence ID" value="NZ_BBXL01000031.1"/>
</dbReference>
<dbReference type="InterPro" id="IPR018062">
    <property type="entry name" value="HTH_AraC-typ_CS"/>
</dbReference>
<dbReference type="Pfam" id="PF07495">
    <property type="entry name" value="Y_Y_Y"/>
    <property type="match status" value="1"/>
</dbReference>
<organism evidence="17 18">
    <name type="scientific">Dysgonomonas macrotermitis</name>
    <dbReference type="NCBI Taxonomy" id="1346286"/>
    <lineage>
        <taxon>Bacteria</taxon>
        <taxon>Pseudomonadati</taxon>
        <taxon>Bacteroidota</taxon>
        <taxon>Bacteroidia</taxon>
        <taxon>Bacteroidales</taxon>
        <taxon>Dysgonomonadaceae</taxon>
        <taxon>Dysgonomonas</taxon>
    </lineage>
</organism>
<dbReference type="InterPro" id="IPR011006">
    <property type="entry name" value="CheY-like_superfamily"/>
</dbReference>
<evidence type="ECO:0000256" key="2">
    <source>
        <dbReference type="ARBA" id="ARBA00012438"/>
    </source>
</evidence>
<keyword evidence="13" id="KW-0472">Membrane</keyword>
<keyword evidence="4" id="KW-0808">Transferase</keyword>
<evidence type="ECO:0000256" key="9">
    <source>
        <dbReference type="ARBA" id="ARBA00023015"/>
    </source>
</evidence>
<dbReference type="PROSITE" id="PS50109">
    <property type="entry name" value="HIS_KIN"/>
    <property type="match status" value="1"/>
</dbReference>
<dbReference type="Pfam" id="PF07494">
    <property type="entry name" value="Reg_prop"/>
    <property type="match status" value="1"/>
</dbReference>
<keyword evidence="10" id="KW-0238">DNA-binding</keyword>
<sequence length="1352" mass="157559">MNEYRKYIIVFISAFLISNQKIYPQYVFRHMDVVNGLPDNQIRSFSETPDGRIVIRTLSSLNIYNGATFESFYLDKLQDYQWSFTRFFKEYYDIEGRIWMKSPGYLSLFDLKYNRFIKKENIEDQLASMGVKSRLKNFFIDNDKNYWFLTEDNTFLLYNIIKKELTIIDEGNSSFTKEYGIPYELAQHKNLCWILYSSGLLRCWDTTSEEFIFQDTQFMGKISEITDRISICPTVDGNLWIMVNSVIFYYDKTHHPAKKIATIEGTSNFFTSLSLDINGNVWAGTSWSGLRKIDHHTHKVEIISPLKLNKGGTLSNDIQSVYVDRNNGTWIGTLWQGLCYYHPSMQKFELIQTSESNGLTSNESVRCFLEDEDGTILIGTTANGLYRYNPITGQKSKAFGGQINDICLSLYRDKKNRIWVGTFLNGFYCIDGNKITNYNRQTSDLDTNPLQNVSRAIFEDDSGRYWVSIKNGVGELNLQTGKITMLQDKHPEIQKYKDEYGFYQIDNKNFIVYGLSGIYYYNFQDDSVYVPDDDKKNPKFKNSSTVYHCIYKDSRNLEWFGTDLGIRVWDEKYKKLYTIDIENGLPNNSISAIVEDNNGEYWVSYANGISKIQIDNSDTNVYKFILVNFDTHDGLQSGRFYENSFLKAKDGILYFGGFHGFNRFDPSLIKYNQSKNKPVFVTFKLFNSVIKQDISYNGHVILKEPINNTTQIKLNYNENFISFEFAGLNYVNPTHTYYKYKLENYDKDWIELSTTGIGTATYTGLAPGEYNLIVYTANNDKVWGTQPAEISIIITPPFWATKYAYIFYTLLTICIIYVVFRHYSKRYKIRLAELQVEESRKQKEELDDLKFRFFTNISHEFRTPLTLIMTPLSTLIRKEKDERDRQSLNSIYRNAEDMLELINQLLDFRKLEMSGEKLKLSFDDIIRFSEYIFATFKEIAEDKSVGFTFENDIDQVFMWFDKEKIRKILNNLYSNAFKFTKEGGYISTEIRMEEHSGRQYIKVSIIDTGCGIPKEELQIIFERFYQSNNNISKMIGSGIGLHLVREYVEMHDGYITVNSEVNKGSTFSVLIPTDLEDDKRLQTQLISEQNNQHKEKKEKRNILVVEDNTEFRQFLVGQLNEQFNVSEASNGEEGEIMARKKNPDLIISDLMMPKVDGLELCRRLKNDIQTSHISIILLTARLSDEAKIESYKAGADSYIAKPFNYKVLQARIDMLIEQQNKRKKLFQNTLNVEPDSITTTSLDEEFIKKALLLIEKNIDNPDYSNDDLSGDLGMSRSSLYPKFQSITGQTPNHFIRSIRLKKAAQLLQISQYNISEIAWMVGFNDIKYFNKYFKEDFGKTPTQYRIDTKSKD</sequence>
<dbReference type="SUPFAM" id="SSF55874">
    <property type="entry name" value="ATPase domain of HSP90 chaperone/DNA topoisomerase II/histidine kinase"/>
    <property type="match status" value="1"/>
</dbReference>
<dbReference type="Gene3D" id="2.130.10.10">
    <property type="entry name" value="YVTN repeat-like/Quinoprotein amine dehydrogenase"/>
    <property type="match status" value="2"/>
</dbReference>
<keyword evidence="5" id="KW-0547">Nucleotide-binding</keyword>
<evidence type="ECO:0000256" key="13">
    <source>
        <dbReference type="SAM" id="Phobius"/>
    </source>
</evidence>
<feature type="domain" description="HTH araC/xylS-type" evidence="14">
    <location>
        <begin position="1248"/>
        <end position="1347"/>
    </location>
</feature>
<dbReference type="SMART" id="SM00342">
    <property type="entry name" value="HTH_ARAC"/>
    <property type="match status" value="1"/>
</dbReference>
<dbReference type="SUPFAM" id="SSF63829">
    <property type="entry name" value="Calcium-dependent phosphotriesterase"/>
    <property type="match status" value="1"/>
</dbReference>
<dbReference type="PROSITE" id="PS01124">
    <property type="entry name" value="HTH_ARAC_FAMILY_2"/>
    <property type="match status" value="1"/>
</dbReference>
<dbReference type="EC" id="2.7.13.3" evidence="2"/>
<dbReference type="CDD" id="cd17574">
    <property type="entry name" value="REC_OmpR"/>
    <property type="match status" value="1"/>
</dbReference>
<reference evidence="18" key="1">
    <citation type="submission" date="2016-11" db="EMBL/GenBank/DDBJ databases">
        <authorList>
            <person name="Varghese N."/>
            <person name="Submissions S."/>
        </authorList>
    </citation>
    <scope>NUCLEOTIDE SEQUENCE [LARGE SCALE GENOMIC DNA]</scope>
    <source>
        <strain evidence="18">DSM 27370</strain>
    </source>
</reference>
<dbReference type="InterPro" id="IPR015943">
    <property type="entry name" value="WD40/YVTN_repeat-like_dom_sf"/>
</dbReference>